<evidence type="ECO:0000256" key="1">
    <source>
        <dbReference type="ARBA" id="ARBA00004429"/>
    </source>
</evidence>
<keyword evidence="3" id="KW-1003">Cell membrane</keyword>
<dbReference type="OrthoDB" id="26202at2"/>
<dbReference type="EMBL" id="SMLL01000003">
    <property type="protein sequence ID" value="TFZ01156.1"/>
    <property type="molecule type" value="Genomic_DNA"/>
</dbReference>
<proteinExistence type="inferred from homology"/>
<keyword evidence="6 9" id="KW-1133">Transmembrane helix</keyword>
<evidence type="ECO:0000256" key="2">
    <source>
        <dbReference type="ARBA" id="ARBA00022448"/>
    </source>
</evidence>
<dbReference type="RefSeq" id="WP_135284454.1">
    <property type="nucleotide sequence ID" value="NZ_SMLL01000003.1"/>
</dbReference>
<name>A0A4Z0BPB9_9BURK</name>
<dbReference type="GO" id="GO:0005886">
    <property type="term" value="C:plasma membrane"/>
    <property type="evidence" value="ECO:0007669"/>
    <property type="project" value="UniProtKB-SubCell"/>
</dbReference>
<dbReference type="InterPro" id="IPR055348">
    <property type="entry name" value="DctQ"/>
</dbReference>
<evidence type="ECO:0000256" key="5">
    <source>
        <dbReference type="ARBA" id="ARBA00022692"/>
    </source>
</evidence>
<feature type="domain" description="Tripartite ATP-independent periplasmic transporters DctQ component" evidence="10">
    <location>
        <begin position="22"/>
        <end position="153"/>
    </location>
</feature>
<evidence type="ECO:0000256" key="9">
    <source>
        <dbReference type="RuleBase" id="RU369079"/>
    </source>
</evidence>
<comment type="similarity">
    <text evidence="8 9">Belongs to the TRAP transporter small permease family.</text>
</comment>
<dbReference type="PANTHER" id="PTHR35011">
    <property type="entry name" value="2,3-DIKETO-L-GULONATE TRAP TRANSPORTER SMALL PERMEASE PROTEIN YIAM"/>
    <property type="match status" value="1"/>
</dbReference>
<comment type="subcellular location">
    <subcellularLocation>
        <location evidence="1 9">Cell inner membrane</location>
        <topology evidence="1 9">Multi-pass membrane protein</topology>
    </subcellularLocation>
</comment>
<keyword evidence="4 9" id="KW-0997">Cell inner membrane</keyword>
<dbReference type="AlphaFoldDB" id="A0A4Z0BPB9"/>
<evidence type="ECO:0000313" key="11">
    <source>
        <dbReference type="EMBL" id="TFZ01156.1"/>
    </source>
</evidence>
<feature type="transmembrane region" description="Helical" evidence="9">
    <location>
        <begin position="84"/>
        <end position="109"/>
    </location>
</feature>
<comment type="subunit">
    <text evidence="9">The complex comprises the extracytoplasmic solute receptor protein and the two transmembrane proteins.</text>
</comment>
<evidence type="ECO:0000256" key="6">
    <source>
        <dbReference type="ARBA" id="ARBA00022989"/>
    </source>
</evidence>
<dbReference type="InterPro" id="IPR007387">
    <property type="entry name" value="TRAP_DctQ"/>
</dbReference>
<evidence type="ECO:0000256" key="3">
    <source>
        <dbReference type="ARBA" id="ARBA00022475"/>
    </source>
</evidence>
<evidence type="ECO:0000259" key="10">
    <source>
        <dbReference type="Pfam" id="PF04290"/>
    </source>
</evidence>
<dbReference type="GO" id="GO:0022857">
    <property type="term" value="F:transmembrane transporter activity"/>
    <property type="evidence" value="ECO:0007669"/>
    <property type="project" value="UniProtKB-UniRule"/>
</dbReference>
<keyword evidence="2 9" id="KW-0813">Transport</keyword>
<evidence type="ECO:0000256" key="7">
    <source>
        <dbReference type="ARBA" id="ARBA00023136"/>
    </source>
</evidence>
<accession>A0A4Z0BPB9</accession>
<dbReference type="PANTHER" id="PTHR35011:SF10">
    <property type="entry name" value="TRAP TRANSPORTER SMALL PERMEASE PROTEIN"/>
    <property type="match status" value="1"/>
</dbReference>
<keyword evidence="5 9" id="KW-0812">Transmembrane</keyword>
<comment type="caution">
    <text evidence="9">Lacks conserved residue(s) required for the propagation of feature annotation.</text>
</comment>
<dbReference type="Pfam" id="PF04290">
    <property type="entry name" value="DctQ"/>
    <property type="match status" value="1"/>
</dbReference>
<organism evidence="11 12">
    <name type="scientific">Ramlibacter rhizophilus</name>
    <dbReference type="NCBI Taxonomy" id="1781167"/>
    <lineage>
        <taxon>Bacteria</taxon>
        <taxon>Pseudomonadati</taxon>
        <taxon>Pseudomonadota</taxon>
        <taxon>Betaproteobacteria</taxon>
        <taxon>Burkholderiales</taxon>
        <taxon>Comamonadaceae</taxon>
        <taxon>Ramlibacter</taxon>
    </lineage>
</organism>
<keyword evidence="12" id="KW-1185">Reference proteome</keyword>
<dbReference type="Proteomes" id="UP000297564">
    <property type="component" value="Unassembled WGS sequence"/>
</dbReference>
<feature type="transmembrane region" description="Helical" evidence="9">
    <location>
        <begin position="44"/>
        <end position="63"/>
    </location>
</feature>
<comment type="caution">
    <text evidence="11">The sequence shown here is derived from an EMBL/GenBank/DDBJ whole genome shotgun (WGS) entry which is preliminary data.</text>
</comment>
<gene>
    <name evidence="11" type="ORF">EZ242_07135</name>
</gene>
<protein>
    <recommendedName>
        <fullName evidence="9">TRAP transporter small permease protein</fullName>
    </recommendedName>
</protein>
<feature type="transmembrane region" description="Helical" evidence="9">
    <location>
        <begin position="129"/>
        <end position="149"/>
    </location>
</feature>
<comment type="function">
    <text evidence="9">Part of the tripartite ATP-independent periplasmic (TRAP) transport system.</text>
</comment>
<keyword evidence="7 9" id="KW-0472">Membrane</keyword>
<evidence type="ECO:0000313" key="12">
    <source>
        <dbReference type="Proteomes" id="UP000297564"/>
    </source>
</evidence>
<evidence type="ECO:0000256" key="4">
    <source>
        <dbReference type="ARBA" id="ARBA00022519"/>
    </source>
</evidence>
<sequence length="167" mass="18174">MGRLHWLYRAAGLLSALCLVLICGLILAQVIARNLGSTVRDAEEFAAWSMAAAGFFGLAYTLHSGAHIRVQVTLRFLPARAQRAVEIVATAIALAIAAYLAWFCVAFVWESYTFKEVSQGLVPVPMWVPQLPMAIGSTLLVVAFAERLVCVLKGRTFELADSAEMSE</sequence>
<reference evidence="11 12" key="1">
    <citation type="submission" date="2019-03" db="EMBL/GenBank/DDBJ databases">
        <title>Ramlibacter rhizophilus CCTCC AB2015357, whole genome shotgun sequence.</title>
        <authorList>
            <person name="Zhang X."/>
            <person name="Feng G."/>
            <person name="Zhu H."/>
        </authorList>
    </citation>
    <scope>NUCLEOTIDE SEQUENCE [LARGE SCALE GENOMIC DNA]</scope>
    <source>
        <strain evidence="11 12">CCTCC AB2015357</strain>
    </source>
</reference>
<evidence type="ECO:0000256" key="8">
    <source>
        <dbReference type="ARBA" id="ARBA00038436"/>
    </source>
</evidence>
<dbReference type="GO" id="GO:0015740">
    <property type="term" value="P:C4-dicarboxylate transport"/>
    <property type="evidence" value="ECO:0007669"/>
    <property type="project" value="TreeGrafter"/>
</dbReference>